<dbReference type="GO" id="GO:0008374">
    <property type="term" value="F:O-acyltransferase activity"/>
    <property type="evidence" value="ECO:0007669"/>
    <property type="project" value="InterPro"/>
</dbReference>
<protein>
    <submittedName>
        <fullName evidence="2">Uncharacterized protein</fullName>
    </submittedName>
</protein>
<organism evidence="2 3">
    <name type="scientific">Eleusine coracana subsp. coracana</name>
    <dbReference type="NCBI Taxonomy" id="191504"/>
    <lineage>
        <taxon>Eukaryota</taxon>
        <taxon>Viridiplantae</taxon>
        <taxon>Streptophyta</taxon>
        <taxon>Embryophyta</taxon>
        <taxon>Tracheophyta</taxon>
        <taxon>Spermatophyta</taxon>
        <taxon>Magnoliopsida</taxon>
        <taxon>Liliopsida</taxon>
        <taxon>Poales</taxon>
        <taxon>Poaceae</taxon>
        <taxon>PACMAD clade</taxon>
        <taxon>Chloridoideae</taxon>
        <taxon>Cynodonteae</taxon>
        <taxon>Eleusininae</taxon>
        <taxon>Eleusine</taxon>
    </lineage>
</organism>
<sequence length="553" mass="62007">MLTLAVEARETRRSLALHEHALRHAALLPPTSATPLPCCHSRALCHGRRPPPVSVHRVATPCSTSARRVTAPTYESRSHRPTPTSTRRGHQPTSAHRSHRLATLLHCPKSHGSQLTHHLAASAKLLRLLPLLLFFLAPSLREHLTALNQRRPNDDVASELHPIILVAGIGCSDLEARLTDAYQPSAPRCGTMKGKGWFGLWQNMSAVLAHDYVQCMEEQMRLIYDPSIDDYRNLPGVETHVPKFGSARGFHDKNPLTPKECLDNLRDALEGLGYQDGDTLFGAPYDWRHAPPLPGQTSRAFTHYFKKLKALVEAASNKQGKKVILFGHSYGGMAVLEFVRNTPMAWRKKYIKHLFLAAPTLSSGFVQLLHGLISRSAKMMYVPDAASAVRKLWISFETAIAVLPSPKVFGHEPIVITQHKNYSAYDMEDLLSSIGLGDSIEPFTRKMIPRMNYFEAPMVPLTCINGVGNRTPRQLVFQHDNFEESPKLVYGDGDELVNLISMLAFEEEMCRQPEQRKQFKSIKVHKARHTELVTAEWAINRVLPEIIAANRIF</sequence>
<keyword evidence="3" id="KW-1185">Reference proteome</keyword>
<dbReference type="SUPFAM" id="SSF53474">
    <property type="entry name" value="alpha/beta-Hydrolases"/>
    <property type="match status" value="1"/>
</dbReference>
<comment type="caution">
    <text evidence="2">The sequence shown here is derived from an EMBL/GenBank/DDBJ whole genome shotgun (WGS) entry which is preliminary data.</text>
</comment>
<feature type="region of interest" description="Disordered" evidence="1">
    <location>
        <begin position="62"/>
        <end position="99"/>
    </location>
</feature>
<evidence type="ECO:0000313" key="3">
    <source>
        <dbReference type="Proteomes" id="UP001054889"/>
    </source>
</evidence>
<accession>A0AAV5D9Z4</accession>
<dbReference type="EMBL" id="BQKI01000014">
    <property type="protein sequence ID" value="GJN07524.1"/>
    <property type="molecule type" value="Genomic_DNA"/>
</dbReference>
<evidence type="ECO:0000313" key="2">
    <source>
        <dbReference type="EMBL" id="GJN07524.1"/>
    </source>
</evidence>
<dbReference type="Gene3D" id="3.40.50.1820">
    <property type="entry name" value="alpha/beta hydrolase"/>
    <property type="match status" value="1"/>
</dbReference>
<evidence type="ECO:0000256" key="1">
    <source>
        <dbReference type="SAM" id="MobiDB-lite"/>
    </source>
</evidence>
<gene>
    <name evidence="2" type="primary">ga25362</name>
    <name evidence="2" type="ORF">PR202_ga25362</name>
</gene>
<reference evidence="2" key="2">
    <citation type="submission" date="2021-12" db="EMBL/GenBank/DDBJ databases">
        <title>Resequencing data analysis of finger millet.</title>
        <authorList>
            <person name="Hatakeyama M."/>
            <person name="Aluri S."/>
            <person name="Balachadran M.T."/>
            <person name="Sivarajan S.R."/>
            <person name="Poveda L."/>
            <person name="Shimizu-Inatsugi R."/>
            <person name="Schlapbach R."/>
            <person name="Sreeman S.M."/>
            <person name="Shimizu K.K."/>
        </authorList>
    </citation>
    <scope>NUCLEOTIDE SEQUENCE</scope>
</reference>
<dbReference type="PANTHER" id="PTHR11440">
    <property type="entry name" value="LECITHIN-CHOLESTEROL ACYLTRANSFERASE-RELATED"/>
    <property type="match status" value="1"/>
</dbReference>
<proteinExistence type="predicted"/>
<name>A0AAV5D9Z4_ELECO</name>
<dbReference type="Pfam" id="PF02450">
    <property type="entry name" value="LCAT"/>
    <property type="match status" value="1"/>
</dbReference>
<reference evidence="2" key="1">
    <citation type="journal article" date="2018" name="DNA Res.">
        <title>Multiple hybrid de novo genome assembly of finger millet, an orphan allotetraploid crop.</title>
        <authorList>
            <person name="Hatakeyama M."/>
            <person name="Aluri S."/>
            <person name="Balachadran M.T."/>
            <person name="Sivarajan S.R."/>
            <person name="Patrignani A."/>
            <person name="Gruter S."/>
            <person name="Poveda L."/>
            <person name="Shimizu-Inatsugi R."/>
            <person name="Baeten J."/>
            <person name="Francoijs K.J."/>
            <person name="Nataraja K.N."/>
            <person name="Reddy Y.A.N."/>
            <person name="Phadnis S."/>
            <person name="Ravikumar R.L."/>
            <person name="Schlapbach R."/>
            <person name="Sreeman S.M."/>
            <person name="Shimizu K.K."/>
        </authorList>
    </citation>
    <scope>NUCLEOTIDE SEQUENCE</scope>
</reference>
<dbReference type="AlphaFoldDB" id="A0AAV5D9Z4"/>
<dbReference type="GO" id="GO:0006629">
    <property type="term" value="P:lipid metabolic process"/>
    <property type="evidence" value="ECO:0007669"/>
    <property type="project" value="InterPro"/>
</dbReference>
<dbReference type="Proteomes" id="UP001054889">
    <property type="component" value="Unassembled WGS sequence"/>
</dbReference>
<dbReference type="InterPro" id="IPR029058">
    <property type="entry name" value="AB_hydrolase_fold"/>
</dbReference>
<dbReference type="InterPro" id="IPR003386">
    <property type="entry name" value="LACT/PDAT_acylTrfase"/>
</dbReference>